<feature type="transmembrane region" description="Helical" evidence="5">
    <location>
        <begin position="25"/>
        <end position="43"/>
    </location>
</feature>
<keyword evidence="2 5" id="KW-0812">Transmembrane</keyword>
<dbReference type="PANTHER" id="PTHR38480">
    <property type="entry name" value="SLR0254 PROTEIN"/>
    <property type="match status" value="1"/>
</dbReference>
<evidence type="ECO:0000256" key="1">
    <source>
        <dbReference type="ARBA" id="ARBA00004141"/>
    </source>
</evidence>
<reference evidence="7 8" key="1">
    <citation type="submission" date="2017-06" db="EMBL/GenBank/DDBJ databases">
        <title>Raineya orbicola gen. nov., sp. nov. a slightly thermophilic bacterium of the phylum Bacteroidetes and the description of Raineyaceae fam. nov.</title>
        <authorList>
            <person name="Albuquerque L."/>
            <person name="Polonia A.R.M."/>
            <person name="Barroso C."/>
            <person name="Froufe H.J.C."/>
            <person name="Lage O."/>
            <person name="Lobo-Da-Cunha A."/>
            <person name="Egas C."/>
            <person name="Da Costa M.S."/>
        </authorList>
    </citation>
    <scope>NUCLEOTIDE SEQUENCE [LARGE SCALE GENOMIC DNA]</scope>
    <source>
        <strain evidence="7 8">SPSPC-11</strain>
    </source>
</reference>
<feature type="transmembrane region" description="Helical" evidence="5">
    <location>
        <begin position="64"/>
        <end position="82"/>
    </location>
</feature>
<organism evidence="7 8">
    <name type="scientific">Raineya orbicola</name>
    <dbReference type="NCBI Taxonomy" id="2016530"/>
    <lineage>
        <taxon>Bacteria</taxon>
        <taxon>Pseudomonadati</taxon>
        <taxon>Bacteroidota</taxon>
        <taxon>Cytophagia</taxon>
        <taxon>Cytophagales</taxon>
        <taxon>Raineyaceae</taxon>
        <taxon>Raineya</taxon>
    </lineage>
</organism>
<dbReference type="EMBL" id="NKXO01000021">
    <property type="protein sequence ID" value="PKQ68961.1"/>
    <property type="molecule type" value="Genomic_DNA"/>
</dbReference>
<dbReference type="AlphaFoldDB" id="A0A2N3IF76"/>
<sequence>MNTLRVETTQNVFLEYNLAGLGERILAFLIDSFAIFLYIWLYLRFLEFLFKKWFLEGAISETTFLLVYFFTLILPLSTYTLVQEVFFNGQTIGKKIMHIKVVTLNGRQPSLTQYVVRWLFRMIDIWATLGILGIIVAATNKYYQRLGDLAAGTCLIKLKSATQLSKQVIIPEFDKLYEPKYPQVLLLSDTDINYVKEAVLSYEKFGNEEVLVPFVKKLKELLNIENEKLNNYPFLRQIIKDYTYLTSQEEEQV</sequence>
<dbReference type="PANTHER" id="PTHR38480:SF1">
    <property type="entry name" value="SLR0254 PROTEIN"/>
    <property type="match status" value="1"/>
</dbReference>
<feature type="domain" description="RDD" evidence="6">
    <location>
        <begin position="18"/>
        <end position="152"/>
    </location>
</feature>
<name>A0A2N3IF76_9BACT</name>
<keyword evidence="8" id="KW-1185">Reference proteome</keyword>
<proteinExistence type="predicted"/>
<evidence type="ECO:0000256" key="3">
    <source>
        <dbReference type="ARBA" id="ARBA00022989"/>
    </source>
</evidence>
<feature type="transmembrane region" description="Helical" evidence="5">
    <location>
        <begin position="118"/>
        <end position="138"/>
    </location>
</feature>
<dbReference type="Pfam" id="PF06271">
    <property type="entry name" value="RDD"/>
    <property type="match status" value="1"/>
</dbReference>
<dbReference type="OrthoDB" id="9814143at2"/>
<evidence type="ECO:0000256" key="5">
    <source>
        <dbReference type="SAM" id="Phobius"/>
    </source>
</evidence>
<comment type="caution">
    <text evidence="7">The sequence shown here is derived from an EMBL/GenBank/DDBJ whole genome shotgun (WGS) entry which is preliminary data.</text>
</comment>
<evidence type="ECO:0000313" key="7">
    <source>
        <dbReference type="EMBL" id="PKQ68961.1"/>
    </source>
</evidence>
<gene>
    <name evidence="7" type="ORF">Rain11_1494</name>
</gene>
<comment type="subcellular location">
    <subcellularLocation>
        <location evidence="1">Membrane</location>
        <topology evidence="1">Multi-pass membrane protein</topology>
    </subcellularLocation>
</comment>
<keyword evidence="3 5" id="KW-1133">Transmembrane helix</keyword>
<evidence type="ECO:0000259" key="6">
    <source>
        <dbReference type="Pfam" id="PF06271"/>
    </source>
</evidence>
<protein>
    <submittedName>
        <fullName evidence="7">RDD family</fullName>
    </submittedName>
</protein>
<evidence type="ECO:0000313" key="8">
    <source>
        <dbReference type="Proteomes" id="UP000233387"/>
    </source>
</evidence>
<dbReference type="Proteomes" id="UP000233387">
    <property type="component" value="Unassembled WGS sequence"/>
</dbReference>
<dbReference type="InterPro" id="IPR010432">
    <property type="entry name" value="RDD"/>
</dbReference>
<accession>A0A2N3IF76</accession>
<evidence type="ECO:0000256" key="4">
    <source>
        <dbReference type="ARBA" id="ARBA00023136"/>
    </source>
</evidence>
<keyword evidence="4 5" id="KW-0472">Membrane</keyword>
<evidence type="ECO:0000256" key="2">
    <source>
        <dbReference type="ARBA" id="ARBA00022692"/>
    </source>
</evidence>
<dbReference type="GO" id="GO:0016020">
    <property type="term" value="C:membrane"/>
    <property type="evidence" value="ECO:0007669"/>
    <property type="project" value="UniProtKB-SubCell"/>
</dbReference>
<dbReference type="RefSeq" id="WP_101358759.1">
    <property type="nucleotide sequence ID" value="NZ_NKXO01000021.1"/>
</dbReference>